<dbReference type="EMBL" id="JAXQNN010000002">
    <property type="protein sequence ID" value="MDZ5711608.1"/>
    <property type="molecule type" value="Genomic_DNA"/>
</dbReference>
<dbReference type="InterPro" id="IPR010998">
    <property type="entry name" value="Integrase_recombinase_N"/>
</dbReference>
<comment type="caution">
    <text evidence="8">The sequence shown here is derived from an EMBL/GenBank/DDBJ whole genome shotgun (WGS) entry which is preliminary data.</text>
</comment>
<dbReference type="InterPro" id="IPR004107">
    <property type="entry name" value="Integrase_SAM-like_N"/>
</dbReference>
<proteinExistence type="inferred from homology"/>
<dbReference type="PROSITE" id="PS51898">
    <property type="entry name" value="TYR_RECOMBINASE"/>
    <property type="match status" value="1"/>
</dbReference>
<dbReference type="Proteomes" id="UP001292084">
    <property type="component" value="Unassembled WGS sequence"/>
</dbReference>
<dbReference type="Pfam" id="PF14659">
    <property type="entry name" value="Phage_int_SAM_3"/>
    <property type="match status" value="1"/>
</dbReference>
<evidence type="ECO:0000259" key="7">
    <source>
        <dbReference type="PROSITE" id="PS51900"/>
    </source>
</evidence>
<dbReference type="PROSITE" id="PS51900">
    <property type="entry name" value="CB"/>
    <property type="match status" value="1"/>
</dbReference>
<dbReference type="RefSeq" id="WP_322420625.1">
    <property type="nucleotide sequence ID" value="NZ_JAXQNN010000002.1"/>
</dbReference>
<reference evidence="8 9" key="1">
    <citation type="submission" date="2023-12" db="EMBL/GenBank/DDBJ databases">
        <title>Jeotgalibacillus haloalkaliphilus sp. nov., a novel salt-tolerant bacteria, isolated from the estuary of the Fenhe River into the Yellow River.</title>
        <authorList>
            <person name="Li Y."/>
        </authorList>
    </citation>
    <scope>NUCLEOTIDE SEQUENCE [LARGE SCALE GENOMIC DNA]</scope>
    <source>
        <strain evidence="8 9">HH7-29</strain>
    </source>
</reference>
<keyword evidence="4" id="KW-0233">DNA recombination</keyword>
<accession>A0ABU5KK31</accession>
<organism evidence="8 9">
    <name type="scientific">Jeotgalibacillus haloalkalitolerans</name>
    <dbReference type="NCBI Taxonomy" id="3104292"/>
    <lineage>
        <taxon>Bacteria</taxon>
        <taxon>Bacillati</taxon>
        <taxon>Bacillota</taxon>
        <taxon>Bacilli</taxon>
        <taxon>Bacillales</taxon>
        <taxon>Caryophanaceae</taxon>
        <taxon>Jeotgalibacillus</taxon>
    </lineage>
</organism>
<keyword evidence="3 5" id="KW-0238">DNA-binding</keyword>
<dbReference type="InterPro" id="IPR002104">
    <property type="entry name" value="Integrase_catalytic"/>
</dbReference>
<keyword evidence="9" id="KW-1185">Reference proteome</keyword>
<dbReference type="SUPFAM" id="SSF56349">
    <property type="entry name" value="DNA breaking-rejoining enzymes"/>
    <property type="match status" value="1"/>
</dbReference>
<keyword evidence="2" id="KW-0229">DNA integration</keyword>
<sequence>MQVKKVMEGKKVLYYEAVADGPRDPLTGKRNQIRRRAKGKAEVQRKVDMAIKKLEEKHMRMIQGIRDPAEVQQLTFSDVADMWYEEYRRSGVKKNTHLHRKDRLKQVNKMIGDKKLIDINREVFQNVIFELSDRYERNTVMAYISTAKLVFKYAKKSKLINEMPSEDTFIPKKQLTVEEIEHSNQDEKYFTHDEIKLFLDTVNDKGLELDKERFFLLLFTGLRSGEMSALKWSDIDFNTQMIRVTKTLYNAKGRMEDYELTSPKTHGSVRVVPINDEIAEMLREHRRNQFKMMDIFSGFGGKVESENFVFARENGLPFRTYFTWKRMNRIMKLSGIKKEASPHMLRHTFISMMTEAGVDLATIMNRVGHEDAKTTLKIYTHVTEKMQTDATEKMGQFYSNMLKIIQ</sequence>
<evidence type="ECO:0000259" key="6">
    <source>
        <dbReference type="PROSITE" id="PS51898"/>
    </source>
</evidence>
<dbReference type="InterPro" id="IPR013762">
    <property type="entry name" value="Integrase-like_cat_sf"/>
</dbReference>
<feature type="domain" description="Tyr recombinase" evidence="6">
    <location>
        <begin position="185"/>
        <end position="392"/>
    </location>
</feature>
<name>A0ABU5KK31_9BACL</name>
<comment type="similarity">
    <text evidence="1">Belongs to the 'phage' integrase family.</text>
</comment>
<dbReference type="Gene3D" id="1.10.150.130">
    <property type="match status" value="1"/>
</dbReference>
<dbReference type="PANTHER" id="PTHR30349">
    <property type="entry name" value="PHAGE INTEGRASE-RELATED"/>
    <property type="match status" value="1"/>
</dbReference>
<dbReference type="InterPro" id="IPR050090">
    <property type="entry name" value="Tyrosine_recombinase_XerCD"/>
</dbReference>
<evidence type="ECO:0000256" key="5">
    <source>
        <dbReference type="PROSITE-ProRule" id="PRU01248"/>
    </source>
</evidence>
<gene>
    <name evidence="8" type="ORF">UFB30_05190</name>
</gene>
<evidence type="ECO:0000256" key="3">
    <source>
        <dbReference type="ARBA" id="ARBA00023125"/>
    </source>
</evidence>
<dbReference type="CDD" id="cd01189">
    <property type="entry name" value="INT_ICEBs1_C_like"/>
    <property type="match status" value="1"/>
</dbReference>
<dbReference type="InterPro" id="IPR044068">
    <property type="entry name" value="CB"/>
</dbReference>
<dbReference type="InterPro" id="IPR011010">
    <property type="entry name" value="DNA_brk_join_enz"/>
</dbReference>
<dbReference type="PANTHER" id="PTHR30349:SF64">
    <property type="entry name" value="PROPHAGE INTEGRASE INTD-RELATED"/>
    <property type="match status" value="1"/>
</dbReference>
<evidence type="ECO:0000256" key="4">
    <source>
        <dbReference type="ARBA" id="ARBA00023172"/>
    </source>
</evidence>
<dbReference type="Gene3D" id="1.10.443.10">
    <property type="entry name" value="Intergrase catalytic core"/>
    <property type="match status" value="1"/>
</dbReference>
<evidence type="ECO:0000313" key="9">
    <source>
        <dbReference type="Proteomes" id="UP001292084"/>
    </source>
</evidence>
<feature type="domain" description="Core-binding (CB)" evidence="7">
    <location>
        <begin position="74"/>
        <end position="155"/>
    </location>
</feature>
<dbReference type="Pfam" id="PF00589">
    <property type="entry name" value="Phage_integrase"/>
    <property type="match status" value="1"/>
</dbReference>
<evidence type="ECO:0000256" key="1">
    <source>
        <dbReference type="ARBA" id="ARBA00008857"/>
    </source>
</evidence>
<protein>
    <submittedName>
        <fullName evidence="8">Tyrosine-type recombinase/integrase</fullName>
    </submittedName>
</protein>
<evidence type="ECO:0000256" key="2">
    <source>
        <dbReference type="ARBA" id="ARBA00022908"/>
    </source>
</evidence>
<evidence type="ECO:0000313" key="8">
    <source>
        <dbReference type="EMBL" id="MDZ5711608.1"/>
    </source>
</evidence>